<dbReference type="InterPro" id="IPR036264">
    <property type="entry name" value="Bact_exopeptidase_dim_dom"/>
</dbReference>
<dbReference type="SUPFAM" id="SSF55031">
    <property type="entry name" value="Bacterial exopeptidase dimerisation domain"/>
    <property type="match status" value="1"/>
</dbReference>
<dbReference type="GO" id="GO:0046872">
    <property type="term" value="F:metal ion binding"/>
    <property type="evidence" value="ECO:0007669"/>
    <property type="project" value="UniProtKB-KW"/>
</dbReference>
<dbReference type="RefSeq" id="WP_128642740.1">
    <property type="nucleotide sequence ID" value="NZ_CP008948.1"/>
</dbReference>
<keyword evidence="2" id="KW-0378">Hydrolase</keyword>
<dbReference type="AlphaFoldDB" id="A0A076EXX2"/>
<dbReference type="Gene3D" id="3.30.70.360">
    <property type="match status" value="1"/>
</dbReference>
<evidence type="ECO:0000256" key="1">
    <source>
        <dbReference type="ARBA" id="ARBA00022723"/>
    </source>
</evidence>
<accession>A0A076EXX2</accession>
<dbReference type="Pfam" id="PF07687">
    <property type="entry name" value="M20_dimer"/>
    <property type="match status" value="1"/>
</dbReference>
<dbReference type="Gene3D" id="3.40.630.10">
    <property type="entry name" value="Zn peptidases"/>
    <property type="match status" value="1"/>
</dbReference>
<dbReference type="InterPro" id="IPR011650">
    <property type="entry name" value="Peptidase_M20_dimer"/>
</dbReference>
<gene>
    <name evidence="4" type="ORF">EP51_41140</name>
</gene>
<reference evidence="4 5" key="1">
    <citation type="submission" date="2014-07" db="EMBL/GenBank/DDBJ databases">
        <title>Genome Sequence of Rhodococcus opacus Strain R7, a Biodegrader of Mono- and Polycyclic Aromatic Hydrocarbons.</title>
        <authorList>
            <person name="Di Gennaro P."/>
            <person name="Zampolli J."/>
            <person name="Presti I."/>
            <person name="Cappelletti M."/>
            <person name="D'Ursi P."/>
            <person name="Orro A."/>
            <person name="Mezzelani A."/>
            <person name="Milanesi L."/>
        </authorList>
    </citation>
    <scope>NUCLEOTIDE SEQUENCE [LARGE SCALE GENOMIC DNA]</scope>
    <source>
        <strain evidence="4 5">R7</strain>
        <plasmid evidence="4">pPDG1</plasmid>
    </source>
</reference>
<organism evidence="4 5">
    <name type="scientific">Rhodococcus opacus</name>
    <name type="common">Nocardia opaca</name>
    <dbReference type="NCBI Taxonomy" id="37919"/>
    <lineage>
        <taxon>Bacteria</taxon>
        <taxon>Bacillati</taxon>
        <taxon>Actinomycetota</taxon>
        <taxon>Actinomycetes</taxon>
        <taxon>Mycobacteriales</taxon>
        <taxon>Nocardiaceae</taxon>
        <taxon>Rhodococcus</taxon>
    </lineage>
</organism>
<proteinExistence type="predicted"/>
<dbReference type="EMBL" id="CP008948">
    <property type="protein sequence ID" value="AII10641.1"/>
    <property type="molecule type" value="Genomic_DNA"/>
</dbReference>
<evidence type="ECO:0000259" key="3">
    <source>
        <dbReference type="Pfam" id="PF07687"/>
    </source>
</evidence>
<dbReference type="Proteomes" id="UP000028488">
    <property type="component" value="Plasmid pPDG1"/>
</dbReference>
<evidence type="ECO:0000256" key="2">
    <source>
        <dbReference type="ARBA" id="ARBA00022801"/>
    </source>
</evidence>
<evidence type="ECO:0000313" key="5">
    <source>
        <dbReference type="Proteomes" id="UP000028488"/>
    </source>
</evidence>
<dbReference type="InterPro" id="IPR050072">
    <property type="entry name" value="Peptidase_M20A"/>
</dbReference>
<geneLocation type="plasmid" evidence="4 5">
    <name>pPDG1</name>
</geneLocation>
<evidence type="ECO:0000313" key="4">
    <source>
        <dbReference type="EMBL" id="AII10641.1"/>
    </source>
</evidence>
<feature type="domain" description="Peptidase M20 dimerisation" evidence="3">
    <location>
        <begin position="207"/>
        <end position="316"/>
    </location>
</feature>
<dbReference type="PANTHER" id="PTHR43808">
    <property type="entry name" value="ACETYLORNITHINE DEACETYLASE"/>
    <property type="match status" value="1"/>
</dbReference>
<sequence>MSATIETDSRREQVQDRITRGREQMLEFVSEAVQHASVSGEEDRIHDFLIAWLDRHGWTHESQPLSELAAYHRANEPNVDRRANIIAWPRPPREGMPSVVLNGHIDVVPAGDHAAWTDAPFSGVRRDGRIYGRGAVDTKGPIAAALYAVDALSGLADSLPFDLAVQLVCAEETTGVGTRAVFSRVPEPLAAIVLEPTNGAVAPIGTGLLFFELEVEGRSAHTSAPWRGADAFLHLMRVHEAMTGLADERGARFGEQYRTYFGDIPTPVPFVVGTVSAGTWRAAVPDSARMAGRWGTAPGEDLGALRDDLEALIARVDSDASWGQHPTRIHWQHGLPGWETTAGHPLVAAAERAIARATGSPKVTGLTAGTDAAQYGPKGIPTIIYGPGDTALAHSPDEFIDEDAVELGSRVIADMLLDFAGSMQ</sequence>
<keyword evidence="1" id="KW-0479">Metal-binding</keyword>
<dbReference type="InterPro" id="IPR002933">
    <property type="entry name" value="Peptidase_M20"/>
</dbReference>
<dbReference type="GO" id="GO:0016787">
    <property type="term" value="F:hydrolase activity"/>
    <property type="evidence" value="ECO:0007669"/>
    <property type="project" value="UniProtKB-KW"/>
</dbReference>
<name>A0A076EXX2_RHOOP</name>
<protein>
    <submittedName>
        <fullName evidence="4">Acetylornithine deacetylase</fullName>
    </submittedName>
</protein>
<dbReference type="SUPFAM" id="SSF53187">
    <property type="entry name" value="Zn-dependent exopeptidases"/>
    <property type="match status" value="1"/>
</dbReference>
<keyword evidence="4" id="KW-0614">Plasmid</keyword>
<dbReference type="Pfam" id="PF01546">
    <property type="entry name" value="Peptidase_M20"/>
    <property type="match status" value="1"/>
</dbReference>
<dbReference type="PANTHER" id="PTHR43808:SF25">
    <property type="entry name" value="PEPTIDASE M20 DIMERISATION DOMAIN-CONTAINING PROTEIN"/>
    <property type="match status" value="1"/>
</dbReference>